<feature type="transmembrane region" description="Helical" evidence="1">
    <location>
        <begin position="88"/>
        <end position="111"/>
    </location>
</feature>
<evidence type="ECO:0000313" key="2">
    <source>
        <dbReference type="EMBL" id="CCO49977.1"/>
    </source>
</evidence>
<evidence type="ECO:0000256" key="1">
    <source>
        <dbReference type="SAM" id="Phobius"/>
    </source>
</evidence>
<keyword evidence="1" id="KW-0472">Membrane</keyword>
<feature type="transmembrane region" description="Helical" evidence="1">
    <location>
        <begin position="18"/>
        <end position="37"/>
    </location>
</feature>
<organism evidence="2 3">
    <name type="scientific">Vibrio nigripulchritudo SOn1</name>
    <dbReference type="NCBI Taxonomy" id="1238450"/>
    <lineage>
        <taxon>Bacteria</taxon>
        <taxon>Pseudomonadati</taxon>
        <taxon>Pseudomonadota</taxon>
        <taxon>Gammaproteobacteria</taxon>
        <taxon>Vibrionales</taxon>
        <taxon>Vibrionaceae</taxon>
        <taxon>Vibrio</taxon>
    </lineage>
</organism>
<sequence>MRYPIEDYDKHGYLKAPIWLWLGWLFLAKAWVVFVVAGVSRESGSKLLEMIYPVKDTLYLGLAMGLPSILLMWLIGFRNPERSWINRLMSWGRGITLGLIGGHFALVVYQIKLGGAAFSWSHSITAVLLIWFFLFVWKSRRLKESLKWVK</sequence>
<dbReference type="InterPro" id="IPR021318">
    <property type="entry name" value="DUF2919"/>
</dbReference>
<proteinExistence type="predicted"/>
<keyword evidence="1" id="KW-0812">Transmembrane</keyword>
<feature type="transmembrane region" description="Helical" evidence="1">
    <location>
        <begin position="57"/>
        <end position="76"/>
    </location>
</feature>
<dbReference type="AlphaFoldDB" id="A0AAV2VZG3"/>
<dbReference type="EMBL" id="CAOF01000193">
    <property type="protein sequence ID" value="CCO49977.1"/>
    <property type="molecule type" value="Genomic_DNA"/>
</dbReference>
<keyword evidence="1" id="KW-1133">Transmembrane helix</keyword>
<protein>
    <recommendedName>
        <fullName evidence="4">DUF2919 domain-containing protein</fullName>
    </recommendedName>
</protein>
<reference evidence="2 3" key="1">
    <citation type="journal article" date="2013" name="ISME J.">
        <title>Comparative genomics of pathogenic lineages of Vibrio nigripulchritudo identifies virulence-associated traits.</title>
        <authorList>
            <person name="Goudenege D."/>
            <person name="Labreuche Y."/>
            <person name="Krin E."/>
            <person name="Ansquer D."/>
            <person name="Mangenot S."/>
            <person name="Calteau A."/>
            <person name="Medigue C."/>
            <person name="Mazel D."/>
            <person name="Polz M.F."/>
            <person name="Le Roux F."/>
        </authorList>
    </citation>
    <scope>NUCLEOTIDE SEQUENCE [LARGE SCALE GENOMIC DNA]</scope>
    <source>
        <strain evidence="2 3">SOn1</strain>
    </source>
</reference>
<evidence type="ECO:0008006" key="4">
    <source>
        <dbReference type="Google" id="ProtNLM"/>
    </source>
</evidence>
<name>A0AAV2VZG3_9VIBR</name>
<dbReference type="Pfam" id="PF11143">
    <property type="entry name" value="DUF2919"/>
    <property type="match status" value="1"/>
</dbReference>
<dbReference type="RefSeq" id="WP_004408396.1">
    <property type="nucleotide sequence ID" value="NZ_LK391965.1"/>
</dbReference>
<accession>A0AAV2VZG3</accession>
<feature type="transmembrane region" description="Helical" evidence="1">
    <location>
        <begin position="117"/>
        <end position="137"/>
    </location>
</feature>
<dbReference type="Proteomes" id="UP000018211">
    <property type="component" value="Unassembled WGS sequence"/>
</dbReference>
<comment type="caution">
    <text evidence="2">The sequence shown here is derived from an EMBL/GenBank/DDBJ whole genome shotgun (WGS) entry which is preliminary data.</text>
</comment>
<gene>
    <name evidence="2" type="ORF">VIBNISOn1_960028</name>
</gene>
<evidence type="ECO:0000313" key="3">
    <source>
        <dbReference type="Proteomes" id="UP000018211"/>
    </source>
</evidence>